<keyword evidence="4" id="KW-1185">Reference proteome</keyword>
<evidence type="ECO:0000313" key="4">
    <source>
        <dbReference type="Proteomes" id="UP000734511"/>
    </source>
</evidence>
<comment type="caution">
    <text evidence="3">The sequence shown here is derived from an EMBL/GenBank/DDBJ whole genome shotgun (WGS) entry which is preliminary data.</text>
</comment>
<accession>A0ABX0ZHL0</accession>
<dbReference type="PANTHER" id="PTHR35010">
    <property type="entry name" value="BLL4672 PROTEIN-RELATED"/>
    <property type="match status" value="1"/>
</dbReference>
<sequence>MRAVRDREAMQTLLARARARVDPAEFGLAPRADPRGRKVAGLTHEHMTRLLGWPEHKYGYVERGRLAAIETQLLEPIARILHLSDHEWEALVLYATGLPPAYRLDPQLGRAVPRPWERVLRGSREMAYVNDAAWDVVAYNAAFARLFKRREVPGNTMRWMLLHPEARETLGDWERSWLPRLVPQLRAAVVAHPHNRTLAQLHADAGRDPVVARYLQTPTAEYIGPRAENALPVVHAELGPGWATLCTAGPFGVPGGRLMFVLFDQGDKPQHGPAISAPAHGPVDPQEAPHGPGTGAYGPGAGAGAYGTGGPAYGPQEPVRAAGQHNVTL</sequence>
<evidence type="ECO:0000259" key="2">
    <source>
        <dbReference type="Pfam" id="PF17765"/>
    </source>
</evidence>
<feature type="compositionally biased region" description="Gly residues" evidence="1">
    <location>
        <begin position="292"/>
        <end position="312"/>
    </location>
</feature>
<feature type="region of interest" description="Disordered" evidence="1">
    <location>
        <begin position="269"/>
        <end position="329"/>
    </location>
</feature>
<evidence type="ECO:0000256" key="1">
    <source>
        <dbReference type="SAM" id="MobiDB-lite"/>
    </source>
</evidence>
<dbReference type="Proteomes" id="UP000734511">
    <property type="component" value="Unassembled WGS sequence"/>
</dbReference>
<evidence type="ECO:0000313" key="3">
    <source>
        <dbReference type="EMBL" id="NJP43225.1"/>
    </source>
</evidence>
<proteinExistence type="predicted"/>
<dbReference type="EMBL" id="JAATEJ010000004">
    <property type="protein sequence ID" value="NJP43225.1"/>
    <property type="molecule type" value="Genomic_DNA"/>
</dbReference>
<dbReference type="InterPro" id="IPR010982">
    <property type="entry name" value="Lambda_DNA-bd_dom_sf"/>
</dbReference>
<reference evidence="3 4" key="1">
    <citation type="submission" date="2020-03" db="EMBL/GenBank/DDBJ databases">
        <title>WGS of actinomycetes isolated from Thailand.</title>
        <authorList>
            <person name="Thawai C."/>
        </authorList>
    </citation>
    <scope>NUCLEOTIDE SEQUENCE [LARGE SCALE GENOMIC DNA]</scope>
    <source>
        <strain evidence="3 4">PRB2-1</strain>
    </source>
</reference>
<gene>
    <name evidence="3" type="ORF">HCN08_07380</name>
</gene>
<dbReference type="RefSeq" id="WP_167982107.1">
    <property type="nucleotide sequence ID" value="NZ_JAATEJ010000004.1"/>
</dbReference>
<dbReference type="InterPro" id="IPR041413">
    <property type="entry name" value="MLTR_LBD"/>
</dbReference>
<protein>
    <submittedName>
        <fullName evidence="3">Helix-turn-helix domain-containing protein</fullName>
    </submittedName>
</protein>
<name>A0ABX0ZHL0_9ACTN</name>
<dbReference type="Gene3D" id="1.10.260.40">
    <property type="entry name" value="lambda repressor-like DNA-binding domains"/>
    <property type="match status" value="1"/>
</dbReference>
<organism evidence="3 4">
    <name type="scientific">Actinacidiphila epipremni</name>
    <dbReference type="NCBI Taxonomy" id="2053013"/>
    <lineage>
        <taxon>Bacteria</taxon>
        <taxon>Bacillati</taxon>
        <taxon>Actinomycetota</taxon>
        <taxon>Actinomycetes</taxon>
        <taxon>Kitasatosporales</taxon>
        <taxon>Streptomycetaceae</taxon>
        <taxon>Actinacidiphila</taxon>
    </lineage>
</organism>
<feature type="domain" description="MmyB-like transcription regulator ligand binding" evidence="2">
    <location>
        <begin position="127"/>
        <end position="239"/>
    </location>
</feature>
<dbReference type="Gene3D" id="3.30.450.180">
    <property type="match status" value="1"/>
</dbReference>
<dbReference type="Pfam" id="PF17765">
    <property type="entry name" value="MLTR_LBD"/>
    <property type="match status" value="1"/>
</dbReference>